<dbReference type="CDD" id="cd00070">
    <property type="entry name" value="GLECT"/>
    <property type="match status" value="2"/>
</dbReference>
<organism evidence="5 6">
    <name type="scientific">Panagrellus redivivus</name>
    <name type="common">Microworm</name>
    <dbReference type="NCBI Taxonomy" id="6233"/>
    <lineage>
        <taxon>Eukaryota</taxon>
        <taxon>Metazoa</taxon>
        <taxon>Ecdysozoa</taxon>
        <taxon>Nematoda</taxon>
        <taxon>Chromadorea</taxon>
        <taxon>Rhabditida</taxon>
        <taxon>Tylenchina</taxon>
        <taxon>Panagrolaimomorpha</taxon>
        <taxon>Panagrolaimoidea</taxon>
        <taxon>Panagrolaimidae</taxon>
        <taxon>Panagrellus</taxon>
    </lineage>
</organism>
<evidence type="ECO:0000313" key="5">
    <source>
        <dbReference type="Proteomes" id="UP000492821"/>
    </source>
</evidence>
<dbReference type="SUPFAM" id="SSF49899">
    <property type="entry name" value="Concanavalin A-like lectins/glucanases"/>
    <property type="match status" value="2"/>
</dbReference>
<keyword evidence="3" id="KW-0732">Signal</keyword>
<dbReference type="WBParaSite" id="Pan_g19822.t1">
    <property type="protein sequence ID" value="Pan_g19822.t1"/>
    <property type="gene ID" value="Pan_g19822"/>
</dbReference>
<dbReference type="SMART" id="SM00276">
    <property type="entry name" value="GLECT"/>
    <property type="match status" value="2"/>
</dbReference>
<dbReference type="Proteomes" id="UP000492821">
    <property type="component" value="Unassembled WGS sequence"/>
</dbReference>
<accession>A0A7E4ZVJ3</accession>
<feature type="chain" id="PRO_5028808779" description="Galectin" evidence="3">
    <location>
        <begin position="21"/>
        <end position="346"/>
    </location>
</feature>
<dbReference type="PANTHER" id="PTHR11346:SF147">
    <property type="entry name" value="GALECTIN"/>
    <property type="match status" value="1"/>
</dbReference>
<evidence type="ECO:0000256" key="1">
    <source>
        <dbReference type="ARBA" id="ARBA00022734"/>
    </source>
</evidence>
<dbReference type="InterPro" id="IPR013320">
    <property type="entry name" value="ConA-like_dom_sf"/>
</dbReference>
<dbReference type="PANTHER" id="PTHR11346">
    <property type="entry name" value="GALECTIN"/>
    <property type="match status" value="1"/>
</dbReference>
<feature type="domain" description="Galectin" evidence="4">
    <location>
        <begin position="218"/>
        <end position="343"/>
    </location>
</feature>
<evidence type="ECO:0000256" key="2">
    <source>
        <dbReference type="RuleBase" id="RU102079"/>
    </source>
</evidence>
<keyword evidence="5" id="KW-1185">Reference proteome</keyword>
<feature type="signal peptide" evidence="3">
    <location>
        <begin position="1"/>
        <end position="20"/>
    </location>
</feature>
<evidence type="ECO:0000259" key="4">
    <source>
        <dbReference type="PROSITE" id="PS51304"/>
    </source>
</evidence>
<dbReference type="SMART" id="SM00908">
    <property type="entry name" value="Gal-bind_lectin"/>
    <property type="match status" value="2"/>
</dbReference>
<reference evidence="6" key="2">
    <citation type="submission" date="2020-10" db="UniProtKB">
        <authorList>
            <consortium name="WormBaseParasite"/>
        </authorList>
    </citation>
    <scope>IDENTIFICATION</scope>
</reference>
<keyword evidence="1 2" id="KW-0430">Lectin</keyword>
<feature type="domain" description="Galectin" evidence="4">
    <location>
        <begin position="72"/>
        <end position="209"/>
    </location>
</feature>
<reference evidence="5" key="1">
    <citation type="journal article" date="2013" name="Genetics">
        <title>The draft genome and transcriptome of Panagrellus redivivus are shaped by the harsh demands of a free-living lifestyle.</title>
        <authorList>
            <person name="Srinivasan J."/>
            <person name="Dillman A.R."/>
            <person name="Macchietto M.G."/>
            <person name="Heikkinen L."/>
            <person name="Lakso M."/>
            <person name="Fracchia K.M."/>
            <person name="Antoshechkin I."/>
            <person name="Mortazavi A."/>
            <person name="Wong G."/>
            <person name="Sternberg P.W."/>
        </authorList>
    </citation>
    <scope>NUCLEOTIDE SEQUENCE [LARGE SCALE GENOMIC DNA]</scope>
    <source>
        <strain evidence="5">MT8872</strain>
    </source>
</reference>
<name>A0A7E4ZVJ3_PANRE</name>
<evidence type="ECO:0000256" key="3">
    <source>
        <dbReference type="SAM" id="SignalP"/>
    </source>
</evidence>
<dbReference type="PROSITE" id="PS51304">
    <property type="entry name" value="GALECTIN"/>
    <property type="match status" value="2"/>
</dbReference>
<dbReference type="AlphaFoldDB" id="A0A7E4ZVJ3"/>
<dbReference type="Pfam" id="PF00337">
    <property type="entry name" value="Gal-bind_lectin"/>
    <property type="match status" value="2"/>
</dbReference>
<evidence type="ECO:0000313" key="6">
    <source>
        <dbReference type="WBParaSite" id="Pan_g19822.t1"/>
    </source>
</evidence>
<dbReference type="Gene3D" id="2.60.120.200">
    <property type="match status" value="2"/>
</dbReference>
<dbReference type="GO" id="GO:0030246">
    <property type="term" value="F:carbohydrate binding"/>
    <property type="evidence" value="ECO:0007669"/>
    <property type="project" value="UniProtKB-UniRule"/>
</dbReference>
<dbReference type="InterPro" id="IPR044156">
    <property type="entry name" value="Galectin-like"/>
</dbReference>
<dbReference type="InterPro" id="IPR001079">
    <property type="entry name" value="Galectin_CRD"/>
</dbReference>
<proteinExistence type="predicted"/>
<protein>
    <recommendedName>
        <fullName evidence="2">Galectin</fullName>
    </recommendedName>
</protein>
<sequence length="346" mass="39587">MHWSLLSVASLLWIALHVVADDDWKKNVPFVGNHTCPGSAWVSNPTGFRFSSAQNAQTHIDRTFIDGFNMPYVFHPHDMLTEGQTLFVEGKVEKFCHDFSVNFMAATPLVLSAFTDGGVPLHVTINFDRSYLIIDSVKDGRWMNRGPHKFANPFVKGEKFDIRVHMFKDYNEIVVNGRKVFDSKHFLPLDVVDFISVVGDVELTSIRVEGHRFPVPYKKRLPANRFGLNDRLILIARSIGGNFNVNFLNEKEDITLFFNVNFDRKTVTRNSLINGRWGTEETEGGFPFEANVEFTLEIAYKAHGLLLIVNHREFATFFHRANTPSTDYTFIELTENIQAFMLEVCN</sequence>